<feature type="compositionally biased region" description="Basic and acidic residues" evidence="1">
    <location>
        <begin position="180"/>
        <end position="189"/>
    </location>
</feature>
<feature type="compositionally biased region" description="Low complexity" evidence="1">
    <location>
        <begin position="191"/>
        <end position="207"/>
    </location>
</feature>
<proteinExistence type="predicted"/>
<evidence type="ECO:0000313" key="3">
    <source>
        <dbReference type="Proteomes" id="UP000295604"/>
    </source>
</evidence>
<dbReference type="EMBL" id="QAPF01000041">
    <property type="protein sequence ID" value="TEA19919.1"/>
    <property type="molecule type" value="Genomic_DNA"/>
</dbReference>
<evidence type="ECO:0000256" key="1">
    <source>
        <dbReference type="SAM" id="MobiDB-lite"/>
    </source>
</evidence>
<protein>
    <submittedName>
        <fullName evidence="2">Uncharacterized protein</fullName>
    </submittedName>
</protein>
<comment type="caution">
    <text evidence="2">The sequence shown here is derived from an EMBL/GenBank/DDBJ whole genome shotgun (WGS) entry which is preliminary data.</text>
</comment>
<feature type="compositionally biased region" description="Polar residues" evidence="1">
    <location>
        <begin position="62"/>
        <end position="73"/>
    </location>
</feature>
<reference evidence="2 3" key="1">
    <citation type="submission" date="2018-11" db="EMBL/GenBank/DDBJ databases">
        <title>Genome sequence and assembly of Colletotrichum sidae.</title>
        <authorList>
            <person name="Gan P."/>
            <person name="Shirasu K."/>
        </authorList>
    </citation>
    <scope>NUCLEOTIDE SEQUENCE [LARGE SCALE GENOMIC DNA]</scope>
    <source>
        <strain evidence="2 3">CBS 518.97</strain>
    </source>
</reference>
<evidence type="ECO:0000313" key="2">
    <source>
        <dbReference type="EMBL" id="TEA19919.1"/>
    </source>
</evidence>
<dbReference type="AlphaFoldDB" id="A0A4R8TPS2"/>
<gene>
    <name evidence="2" type="ORF">C8034_v009827</name>
</gene>
<name>A0A4R8TPS2_9PEZI</name>
<dbReference type="Proteomes" id="UP000295604">
    <property type="component" value="Unassembled WGS sequence"/>
</dbReference>
<organism evidence="2 3">
    <name type="scientific">Colletotrichum sidae</name>
    <dbReference type="NCBI Taxonomy" id="1347389"/>
    <lineage>
        <taxon>Eukaryota</taxon>
        <taxon>Fungi</taxon>
        <taxon>Dikarya</taxon>
        <taxon>Ascomycota</taxon>
        <taxon>Pezizomycotina</taxon>
        <taxon>Sordariomycetes</taxon>
        <taxon>Hypocreomycetidae</taxon>
        <taxon>Glomerellales</taxon>
        <taxon>Glomerellaceae</taxon>
        <taxon>Colletotrichum</taxon>
        <taxon>Colletotrichum orbiculare species complex</taxon>
    </lineage>
</organism>
<feature type="region of interest" description="Disordered" evidence="1">
    <location>
        <begin position="1"/>
        <end position="207"/>
    </location>
</feature>
<accession>A0A4R8TPS2</accession>
<keyword evidence="3" id="KW-1185">Reference proteome</keyword>
<feature type="compositionally biased region" description="Acidic residues" evidence="1">
    <location>
        <begin position="35"/>
        <end position="50"/>
    </location>
</feature>
<sequence>MAHSFRSPDTPSAYKTNIKRNKTKKWVEAKTQNYDGDDWGNDFEDDEPEEPVPPLRPIQGLRQPSPSQATTATLPSSLPPNPQPSAPILVPSMRPPQPAAGESKMSTSPRATAGLPPLQIESKPQAAPIVVLPVPSEPKPPVDSGPLSMDSASERPPRPASVQDLDLSSVVRNLQGAHRHPPEVGDRLRRLYNPYNPYNNRPNRLPPGFHLVKVA</sequence>